<comment type="caution">
    <text evidence="1">The sequence shown here is derived from an EMBL/GenBank/DDBJ whole genome shotgun (WGS) entry which is preliminary data.</text>
</comment>
<dbReference type="EMBL" id="JARBHB010000004">
    <property type="protein sequence ID" value="KAJ8886105.1"/>
    <property type="molecule type" value="Genomic_DNA"/>
</dbReference>
<evidence type="ECO:0000313" key="2">
    <source>
        <dbReference type="Proteomes" id="UP001159363"/>
    </source>
</evidence>
<organism evidence="1 2">
    <name type="scientific">Dryococelus australis</name>
    <dbReference type="NCBI Taxonomy" id="614101"/>
    <lineage>
        <taxon>Eukaryota</taxon>
        <taxon>Metazoa</taxon>
        <taxon>Ecdysozoa</taxon>
        <taxon>Arthropoda</taxon>
        <taxon>Hexapoda</taxon>
        <taxon>Insecta</taxon>
        <taxon>Pterygota</taxon>
        <taxon>Neoptera</taxon>
        <taxon>Polyneoptera</taxon>
        <taxon>Phasmatodea</taxon>
        <taxon>Verophasmatodea</taxon>
        <taxon>Anareolatae</taxon>
        <taxon>Phasmatidae</taxon>
        <taxon>Eurycanthinae</taxon>
        <taxon>Dryococelus</taxon>
    </lineage>
</organism>
<sequence>MQNLPHPFITTNFVLYSRQLWHSIFEIHIICDDSTTIYRYCEHKGKKGPNKVTSMLLDYMKHFRKDEIKELCEVTRVCQMINNFFNQPNYKDLNIYRVTSGLGCHFYCKETSNFILSPYNVI</sequence>
<accession>A0ABQ9HPJ3</accession>
<keyword evidence="2" id="KW-1185">Reference proteome</keyword>
<gene>
    <name evidence="1" type="ORF">PR048_012314</name>
</gene>
<proteinExistence type="predicted"/>
<protein>
    <submittedName>
        <fullName evidence="1">Uncharacterized protein</fullName>
    </submittedName>
</protein>
<name>A0ABQ9HPJ3_9NEOP</name>
<dbReference type="Proteomes" id="UP001159363">
    <property type="component" value="Chromosome X"/>
</dbReference>
<evidence type="ECO:0000313" key="1">
    <source>
        <dbReference type="EMBL" id="KAJ8886105.1"/>
    </source>
</evidence>
<reference evidence="1 2" key="1">
    <citation type="submission" date="2023-02" db="EMBL/GenBank/DDBJ databases">
        <title>LHISI_Scaffold_Assembly.</title>
        <authorList>
            <person name="Stuart O.P."/>
            <person name="Cleave R."/>
            <person name="Magrath M.J.L."/>
            <person name="Mikheyev A.S."/>
        </authorList>
    </citation>
    <scope>NUCLEOTIDE SEQUENCE [LARGE SCALE GENOMIC DNA]</scope>
    <source>
        <strain evidence="1">Daus_M_001</strain>
        <tissue evidence="1">Leg muscle</tissue>
    </source>
</reference>